<keyword evidence="1" id="KW-1133">Transmembrane helix</keyword>
<dbReference type="EMBL" id="UGGQ01000006">
    <property type="protein sequence ID" value="STO17081.1"/>
    <property type="molecule type" value="Genomic_DNA"/>
</dbReference>
<evidence type="ECO:0000313" key="3">
    <source>
        <dbReference type="Proteomes" id="UP000255284"/>
    </source>
</evidence>
<proteinExistence type="predicted"/>
<sequence length="116" mass="13194">MLSAYAAGQSELHAIASIQQALALIQENHLHLPLLIPDVEVLKGLREDSPEFYEKYLKAIDYEIETTRTERLKRFNIPAFYATCGQFLGFFAVISVLGCRSMPCRWVRSGSQESWV</sequence>
<gene>
    <name evidence="2" type="ORF">NCTC11819_01664</name>
</gene>
<keyword evidence="1" id="KW-0472">Membrane</keyword>
<evidence type="ECO:0000313" key="2">
    <source>
        <dbReference type="EMBL" id="STO17081.1"/>
    </source>
</evidence>
<protein>
    <submittedName>
        <fullName evidence="2">Uncharacterized protein</fullName>
    </submittedName>
</protein>
<dbReference type="Proteomes" id="UP000255284">
    <property type="component" value="Unassembled WGS sequence"/>
</dbReference>
<organism evidence="2 3">
    <name type="scientific">Mobiluncus mulieris</name>
    <dbReference type="NCBI Taxonomy" id="2052"/>
    <lineage>
        <taxon>Bacteria</taxon>
        <taxon>Bacillati</taxon>
        <taxon>Actinomycetota</taxon>
        <taxon>Actinomycetes</taxon>
        <taxon>Actinomycetales</taxon>
        <taxon>Actinomycetaceae</taxon>
        <taxon>Mobiluncus</taxon>
    </lineage>
</organism>
<comment type="caution">
    <text evidence="2">The sequence shown here is derived from an EMBL/GenBank/DDBJ whole genome shotgun (WGS) entry which is preliminary data.</text>
</comment>
<reference evidence="2 3" key="1">
    <citation type="submission" date="2018-06" db="EMBL/GenBank/DDBJ databases">
        <authorList>
            <consortium name="Pathogen Informatics"/>
            <person name="Doyle S."/>
        </authorList>
    </citation>
    <scope>NUCLEOTIDE SEQUENCE [LARGE SCALE GENOMIC DNA]</scope>
    <source>
        <strain evidence="2 3">NCTC11819</strain>
    </source>
</reference>
<feature type="transmembrane region" description="Helical" evidence="1">
    <location>
        <begin position="79"/>
        <end position="99"/>
    </location>
</feature>
<accession>A0A8G2HTL7</accession>
<dbReference type="AlphaFoldDB" id="A0A8G2HTL7"/>
<name>A0A8G2HTL7_9ACTO</name>
<evidence type="ECO:0000256" key="1">
    <source>
        <dbReference type="SAM" id="Phobius"/>
    </source>
</evidence>
<keyword evidence="1" id="KW-0812">Transmembrane</keyword>